<proteinExistence type="predicted"/>
<dbReference type="STRING" id="1801992.A2Y98_01400"/>
<dbReference type="Pfam" id="PF04932">
    <property type="entry name" value="Wzy_C"/>
    <property type="match status" value="1"/>
</dbReference>
<keyword evidence="3 5" id="KW-1133">Transmembrane helix</keyword>
<feature type="transmembrane region" description="Helical" evidence="5">
    <location>
        <begin position="374"/>
        <end position="395"/>
    </location>
</feature>
<dbReference type="InterPro" id="IPR007016">
    <property type="entry name" value="O-antigen_ligase-rel_domated"/>
</dbReference>
<comment type="caution">
    <text evidence="7">The sequence shown here is derived from an EMBL/GenBank/DDBJ whole genome shotgun (WGS) entry which is preliminary data.</text>
</comment>
<feature type="transmembrane region" description="Helical" evidence="5">
    <location>
        <begin position="212"/>
        <end position="230"/>
    </location>
</feature>
<evidence type="ECO:0000313" key="7">
    <source>
        <dbReference type="EMBL" id="OGZ33573.1"/>
    </source>
</evidence>
<feature type="transmembrane region" description="Helical" evidence="5">
    <location>
        <begin position="407"/>
        <end position="425"/>
    </location>
</feature>
<evidence type="ECO:0000256" key="3">
    <source>
        <dbReference type="ARBA" id="ARBA00022989"/>
    </source>
</evidence>
<evidence type="ECO:0000256" key="5">
    <source>
        <dbReference type="SAM" id="Phobius"/>
    </source>
</evidence>
<dbReference type="GO" id="GO:0016020">
    <property type="term" value="C:membrane"/>
    <property type="evidence" value="ECO:0007669"/>
    <property type="project" value="UniProtKB-SubCell"/>
</dbReference>
<keyword evidence="2 5" id="KW-0812">Transmembrane</keyword>
<dbReference type="EMBL" id="MHMW01000028">
    <property type="protein sequence ID" value="OGZ33573.1"/>
    <property type="molecule type" value="Genomic_DNA"/>
</dbReference>
<feature type="transmembrane region" description="Helical" evidence="5">
    <location>
        <begin position="51"/>
        <end position="71"/>
    </location>
</feature>
<feature type="transmembrane region" description="Helical" evidence="5">
    <location>
        <begin position="139"/>
        <end position="160"/>
    </location>
</feature>
<dbReference type="AlphaFoldDB" id="A0A1G2F6F7"/>
<evidence type="ECO:0000256" key="4">
    <source>
        <dbReference type="ARBA" id="ARBA00023136"/>
    </source>
</evidence>
<accession>A0A1G2F6F7</accession>
<feature type="domain" description="O-antigen ligase-related" evidence="6">
    <location>
        <begin position="242"/>
        <end position="381"/>
    </location>
</feature>
<dbReference type="InterPro" id="IPR051533">
    <property type="entry name" value="WaaL-like"/>
</dbReference>
<sequence length="454" mass="49661">MSRSESVFSLSNQESGNQKKIWRILGFCALLIILYIPFGIALNVSADIDLASVRIIIPAFFLIWLAAAAFLKKKLLISSFQGFGLIAIATISAASLAFASELGWGIRKLAVFLSIFPLYFFIAGLACKKIYYQKIINTLILGAFISSVIGLTQFFSQFFVGFPALIRLYSGTIGPIFWGGSFSGLVVQNPSWFVSVGGGTLMRAFGLFPDPHMMAFFLGLVLPLAIVKVIYAKKTGYFLVACTVIMLAVLLLTFSRGGYLGLFFSITVILFYSWTFLDRKKKSVILTGSVLSLLILLIFAVPIVSRFISSFLLSEGSSLGRLQIWKQSILVFLDNPVFGKGLGNYSRAVDPLAVYRNPITSHNLYLDIAAETGIFGLAAWLFLLSGSFCQLAVSLKKDRAAPDSKTFLKIGLAGSLAYFAVHSFFETSIFNPAILACLMIVLALISVNLKPARQ</sequence>
<feature type="transmembrane region" description="Helical" evidence="5">
    <location>
        <begin position="109"/>
        <end position="127"/>
    </location>
</feature>
<feature type="transmembrane region" description="Helical" evidence="5">
    <location>
        <begin position="237"/>
        <end position="254"/>
    </location>
</feature>
<evidence type="ECO:0000313" key="8">
    <source>
        <dbReference type="Proteomes" id="UP000179099"/>
    </source>
</evidence>
<gene>
    <name evidence="7" type="ORF">A2Y98_01400</name>
</gene>
<comment type="subcellular location">
    <subcellularLocation>
        <location evidence="1">Membrane</location>
        <topology evidence="1">Multi-pass membrane protein</topology>
    </subcellularLocation>
</comment>
<keyword evidence="4 5" id="KW-0472">Membrane</keyword>
<organism evidence="7 8">
    <name type="scientific">Candidatus Portnoybacteria bacterium RBG_19FT_COMBO_36_7</name>
    <dbReference type="NCBI Taxonomy" id="1801992"/>
    <lineage>
        <taxon>Bacteria</taxon>
        <taxon>Candidatus Portnoyibacteriota</taxon>
    </lineage>
</organism>
<protein>
    <recommendedName>
        <fullName evidence="6">O-antigen ligase-related domain-containing protein</fullName>
    </recommendedName>
</protein>
<dbReference type="Proteomes" id="UP000179099">
    <property type="component" value="Unassembled WGS sequence"/>
</dbReference>
<dbReference type="PANTHER" id="PTHR37422">
    <property type="entry name" value="TEICHURONIC ACID BIOSYNTHESIS PROTEIN TUAE"/>
    <property type="match status" value="1"/>
</dbReference>
<feature type="transmembrane region" description="Helical" evidence="5">
    <location>
        <begin position="83"/>
        <end position="103"/>
    </location>
</feature>
<evidence type="ECO:0000256" key="1">
    <source>
        <dbReference type="ARBA" id="ARBA00004141"/>
    </source>
</evidence>
<name>A0A1G2F6F7_9BACT</name>
<reference evidence="7 8" key="1">
    <citation type="journal article" date="2016" name="Nat. Commun.">
        <title>Thousands of microbial genomes shed light on interconnected biogeochemical processes in an aquifer system.</title>
        <authorList>
            <person name="Anantharaman K."/>
            <person name="Brown C.T."/>
            <person name="Hug L.A."/>
            <person name="Sharon I."/>
            <person name="Castelle C.J."/>
            <person name="Probst A.J."/>
            <person name="Thomas B.C."/>
            <person name="Singh A."/>
            <person name="Wilkins M.J."/>
            <person name="Karaoz U."/>
            <person name="Brodie E.L."/>
            <person name="Williams K.H."/>
            <person name="Hubbard S.S."/>
            <person name="Banfield J.F."/>
        </authorList>
    </citation>
    <scope>NUCLEOTIDE SEQUENCE [LARGE SCALE GENOMIC DNA]</scope>
</reference>
<feature type="transmembrane region" description="Helical" evidence="5">
    <location>
        <begin position="21"/>
        <end position="45"/>
    </location>
</feature>
<evidence type="ECO:0000256" key="2">
    <source>
        <dbReference type="ARBA" id="ARBA00022692"/>
    </source>
</evidence>
<feature type="transmembrane region" description="Helical" evidence="5">
    <location>
        <begin position="431"/>
        <end position="449"/>
    </location>
</feature>
<feature type="transmembrane region" description="Helical" evidence="5">
    <location>
        <begin position="260"/>
        <end position="277"/>
    </location>
</feature>
<feature type="transmembrane region" description="Helical" evidence="5">
    <location>
        <begin position="284"/>
        <end position="308"/>
    </location>
</feature>
<evidence type="ECO:0000259" key="6">
    <source>
        <dbReference type="Pfam" id="PF04932"/>
    </source>
</evidence>
<dbReference type="PANTHER" id="PTHR37422:SF13">
    <property type="entry name" value="LIPOPOLYSACCHARIDE BIOSYNTHESIS PROTEIN PA4999-RELATED"/>
    <property type="match status" value="1"/>
</dbReference>